<reference evidence="3" key="2">
    <citation type="submission" date="2025-08" db="UniProtKB">
        <authorList>
            <consortium name="Ensembl"/>
        </authorList>
    </citation>
    <scope>IDENTIFICATION</scope>
</reference>
<dbReference type="InterPro" id="IPR039062">
    <property type="entry name" value="SPAT1"/>
</dbReference>
<feature type="coiled-coil region" evidence="1">
    <location>
        <begin position="373"/>
        <end position="428"/>
    </location>
</feature>
<dbReference type="GeneTree" id="ENSGT00390000003298"/>
<dbReference type="Ensembl" id="ENSLACT00000016529.1">
    <property type="protein sequence ID" value="ENSLACP00000016415.1"/>
    <property type="gene ID" value="ENSLACG00000014462.1"/>
</dbReference>
<dbReference type="InterPro" id="IPR031478">
    <property type="entry name" value="SPATA1_C"/>
</dbReference>
<dbReference type="EMBL" id="AFYH01051869">
    <property type="status" value="NOT_ANNOTATED_CDS"/>
    <property type="molecule type" value="Genomic_DNA"/>
</dbReference>
<dbReference type="EMBL" id="AFYH01051868">
    <property type="status" value="NOT_ANNOTATED_CDS"/>
    <property type="molecule type" value="Genomic_DNA"/>
</dbReference>
<dbReference type="HOGENOM" id="CLU_056868_0_0_1"/>
<reference evidence="4" key="1">
    <citation type="submission" date="2011-08" db="EMBL/GenBank/DDBJ databases">
        <title>The draft genome of Latimeria chalumnae.</title>
        <authorList>
            <person name="Di Palma F."/>
            <person name="Alfoldi J."/>
            <person name="Johnson J."/>
            <person name="Berlin A."/>
            <person name="Gnerre S."/>
            <person name="Jaffe D."/>
            <person name="MacCallum I."/>
            <person name="Young S."/>
            <person name="Walker B.J."/>
            <person name="Lander E."/>
            <person name="Lindblad-Toh K."/>
        </authorList>
    </citation>
    <scope>NUCLEOTIDE SEQUENCE [LARGE SCALE GENOMIC DNA]</scope>
    <source>
        <strain evidence="4">Wild caught</strain>
    </source>
</reference>
<reference evidence="3" key="3">
    <citation type="submission" date="2025-09" db="UniProtKB">
        <authorList>
            <consortium name="Ensembl"/>
        </authorList>
    </citation>
    <scope>IDENTIFICATION</scope>
</reference>
<name>H3B3E4_LATCH</name>
<evidence type="ECO:0000259" key="2">
    <source>
        <dbReference type="Pfam" id="PF15743"/>
    </source>
</evidence>
<gene>
    <name evidence="3" type="primary">SPATA1</name>
</gene>
<keyword evidence="4" id="KW-1185">Reference proteome</keyword>
<dbReference type="EMBL" id="AFYH01051865">
    <property type="status" value="NOT_ANNOTATED_CDS"/>
    <property type="molecule type" value="Genomic_DNA"/>
</dbReference>
<dbReference type="PANTHER" id="PTHR14421:SF3">
    <property type="entry name" value="SPERMATOGENESIS-ASSOCIATED PROTEIN 1"/>
    <property type="match status" value="1"/>
</dbReference>
<proteinExistence type="predicted"/>
<keyword evidence="1" id="KW-0175">Coiled coil</keyword>
<feature type="coiled-coil region" evidence="1">
    <location>
        <begin position="272"/>
        <end position="306"/>
    </location>
</feature>
<dbReference type="AlphaFoldDB" id="H3B3E4"/>
<dbReference type="OMA" id="DKMKLTV"/>
<feature type="domain" description="Spermatogenesis-associated protein 1 C-terminal" evidence="2">
    <location>
        <begin position="277"/>
        <end position="426"/>
    </location>
</feature>
<dbReference type="Proteomes" id="UP000008672">
    <property type="component" value="Unassembled WGS sequence"/>
</dbReference>
<dbReference type="PANTHER" id="PTHR14421">
    <property type="entry name" value="SPERMATOGENESIS-ASSOCIATED PROTEIN 1"/>
    <property type="match status" value="1"/>
</dbReference>
<dbReference type="Bgee" id="ENSLACG00000014462">
    <property type="expression patterns" value="Expressed in pectoral fin and 1 other cell type or tissue"/>
</dbReference>
<dbReference type="eggNOG" id="ENOG502QT5V">
    <property type="taxonomic scope" value="Eukaryota"/>
</dbReference>
<evidence type="ECO:0000256" key="1">
    <source>
        <dbReference type="SAM" id="Coils"/>
    </source>
</evidence>
<protein>
    <submittedName>
        <fullName evidence="3">Spermatosis associated 1</fullName>
    </submittedName>
</protein>
<dbReference type="Pfam" id="PF15743">
    <property type="entry name" value="SPATA1_C"/>
    <property type="match status" value="1"/>
</dbReference>
<evidence type="ECO:0000313" key="3">
    <source>
        <dbReference type="Ensembl" id="ENSLACP00000016415.1"/>
    </source>
</evidence>
<dbReference type="InParanoid" id="H3B3E4"/>
<dbReference type="FunCoup" id="H3B3E4">
    <property type="interactions" value="118"/>
</dbReference>
<evidence type="ECO:0000313" key="4">
    <source>
        <dbReference type="Proteomes" id="UP000008672"/>
    </source>
</evidence>
<dbReference type="EMBL" id="AFYH01051866">
    <property type="status" value="NOT_ANNOTATED_CDS"/>
    <property type="molecule type" value="Genomic_DNA"/>
</dbReference>
<dbReference type="EMBL" id="AFYH01051867">
    <property type="status" value="NOT_ANNOTATED_CDS"/>
    <property type="molecule type" value="Genomic_DNA"/>
</dbReference>
<accession>H3B3E4</accession>
<sequence>MLLLPEESLVLQLVELHVFYVPDELWNPKLNTVSIEAINKFISAGFIRVYPDLTLQTLREQLGEILGEDAITDKFVFLKCVGRSLAVVKARQETQVKLKSFAPPYASQPELYLLPGVVHDGKSSCSLSVTPDRQQYITDYSGLTESSQDPRNPNFSKPESMRNATLIFEIWQTFQNGAQNCQTSNRQNQSPELYNTVSHSNILCFTNFKTICIWGNGTQCLPVEWDKCVKEQEAKYETSALQNILLGYMSFVLERISSTQHLPNVMILSSKEENIIKQLQITRQERKQLEKSREELVKKAKGLLAQNRLRRNQVRDAWKKKYFDTKKGTSSLEEMLNRLRQDQELYYQKLLQHLEARDGKKQPKNLTSAASSKNDLIIQITTEQREVDQLKRKVDNAKMKLVTELKLRKQAATELRALRAELAQKKIQSSLSRKCGGSIPQ</sequence>
<organism evidence="3 4">
    <name type="scientific">Latimeria chalumnae</name>
    <name type="common">Coelacanth</name>
    <dbReference type="NCBI Taxonomy" id="7897"/>
    <lineage>
        <taxon>Eukaryota</taxon>
        <taxon>Metazoa</taxon>
        <taxon>Chordata</taxon>
        <taxon>Craniata</taxon>
        <taxon>Vertebrata</taxon>
        <taxon>Euteleostomi</taxon>
        <taxon>Coelacanthiformes</taxon>
        <taxon>Coelacanthidae</taxon>
        <taxon>Latimeria</taxon>
    </lineage>
</organism>